<protein>
    <submittedName>
        <fullName evidence="2">Uncharacterized protein</fullName>
    </submittedName>
</protein>
<dbReference type="Pfam" id="PF09498">
    <property type="entry name" value="DUF2388"/>
    <property type="match status" value="1"/>
</dbReference>
<keyword evidence="1" id="KW-0732">Signal</keyword>
<accession>A0A239HFX6</accession>
<dbReference type="RefSeq" id="WP_089391002.1">
    <property type="nucleotide sequence ID" value="NZ_FNEC01000018.1"/>
</dbReference>
<sequence>MRIPGAALAVALSTLPFAGAQAEDAGFWRGVLSTGATTASSYLTSRDDHKLVGPLAEDAGSFVASAGAIRGPWLEAELQRLRSDYPQLQQHSDLELASAILGGREAP</sequence>
<feature type="chain" id="PRO_5030040718" evidence="1">
    <location>
        <begin position="23"/>
        <end position="107"/>
    </location>
</feature>
<reference evidence="3 4" key="2">
    <citation type="submission" date="2017-06" db="EMBL/GenBank/DDBJ databases">
        <authorList>
            <person name="Varghese N."/>
            <person name="Submissions S."/>
        </authorList>
    </citation>
    <scope>NUCLEOTIDE SEQUENCE [LARGE SCALE GENOMIC DNA]</scope>
    <source>
        <strain evidence="3 4">RLD-1</strain>
    </source>
</reference>
<dbReference type="Proteomes" id="UP000198309">
    <property type="component" value="Unassembled WGS sequence"/>
</dbReference>
<evidence type="ECO:0000313" key="3">
    <source>
        <dbReference type="EMBL" id="SNS80240.1"/>
    </source>
</evidence>
<gene>
    <name evidence="2" type="ORF">SAMN05216189_101831</name>
    <name evidence="3" type="ORF">SAMN06295949_10789</name>
</gene>
<evidence type="ECO:0000256" key="1">
    <source>
        <dbReference type="SAM" id="SignalP"/>
    </source>
</evidence>
<dbReference type="NCBIfam" id="TIGR02448">
    <property type="entry name" value="conserverd hypothetical protein"/>
    <property type="match status" value="1"/>
</dbReference>
<feature type="signal peptide" evidence="1">
    <location>
        <begin position="1"/>
        <end position="22"/>
    </location>
</feature>
<dbReference type="InterPro" id="IPR012661">
    <property type="entry name" value="CHP02448"/>
</dbReference>
<reference evidence="2 5" key="1">
    <citation type="submission" date="2016-10" db="EMBL/GenBank/DDBJ databases">
        <authorList>
            <person name="de Groot N.N."/>
        </authorList>
    </citation>
    <scope>NUCLEOTIDE SEQUENCE [LARGE SCALE GENOMIC DNA]</scope>
    <source>
        <strain evidence="2 5">CCM 7361</strain>
    </source>
</reference>
<name>A0A239HFX6_9PSED</name>
<evidence type="ECO:0000313" key="5">
    <source>
        <dbReference type="Proteomes" id="UP000199693"/>
    </source>
</evidence>
<proteinExistence type="predicted"/>
<dbReference type="AlphaFoldDB" id="A0A239HFX6"/>
<evidence type="ECO:0000313" key="2">
    <source>
        <dbReference type="EMBL" id="SDJ51217.1"/>
    </source>
</evidence>
<organism evidence="2 5">
    <name type="scientific">Pseudomonas delhiensis</name>
    <dbReference type="NCBI Taxonomy" id="366289"/>
    <lineage>
        <taxon>Bacteria</taxon>
        <taxon>Pseudomonadati</taxon>
        <taxon>Pseudomonadota</taxon>
        <taxon>Gammaproteobacteria</taxon>
        <taxon>Pseudomonadales</taxon>
        <taxon>Pseudomonadaceae</taxon>
        <taxon>Pseudomonas</taxon>
    </lineage>
</organism>
<keyword evidence="4" id="KW-1185">Reference proteome</keyword>
<dbReference type="EMBL" id="FZPC01000007">
    <property type="protein sequence ID" value="SNS80240.1"/>
    <property type="molecule type" value="Genomic_DNA"/>
</dbReference>
<dbReference type="Proteomes" id="UP000199693">
    <property type="component" value="Unassembled WGS sequence"/>
</dbReference>
<evidence type="ECO:0000313" key="4">
    <source>
        <dbReference type="Proteomes" id="UP000198309"/>
    </source>
</evidence>
<dbReference type="EMBL" id="FNEC01000018">
    <property type="protein sequence ID" value="SDJ51217.1"/>
    <property type="molecule type" value="Genomic_DNA"/>
</dbReference>